<proteinExistence type="predicted"/>
<dbReference type="EMBL" id="JAPQYE010000026">
    <property type="protein sequence ID" value="MCZ0732217.1"/>
    <property type="molecule type" value="Genomic_DNA"/>
</dbReference>
<reference evidence="1" key="1">
    <citation type="submission" date="2022-12" db="EMBL/GenBank/DDBJ databases">
        <title>Whole genome sequence of Mycolicibacterium iranicum strain SBH312.</title>
        <authorList>
            <person name="Jani J."/>
            <person name="Arifin Mustapha Z."/>
            <person name="Ahmed K."/>
            <person name="Kai Ling C."/>
        </authorList>
    </citation>
    <scope>NUCLEOTIDE SEQUENCE</scope>
    <source>
        <strain evidence="1">SBH312</strain>
    </source>
</reference>
<keyword evidence="2" id="KW-1185">Reference proteome</keyword>
<evidence type="ECO:0000313" key="1">
    <source>
        <dbReference type="EMBL" id="MCZ0732217.1"/>
    </source>
</evidence>
<dbReference type="RefSeq" id="WP_268787971.1">
    <property type="nucleotide sequence ID" value="NZ_JAPQYE010000026.1"/>
</dbReference>
<accession>A0ABT4HPS4</accession>
<gene>
    <name evidence="1" type="ORF">OY187_29615</name>
</gene>
<dbReference type="Proteomes" id="UP001084650">
    <property type="component" value="Unassembled WGS sequence"/>
</dbReference>
<protein>
    <submittedName>
        <fullName evidence="1">Uncharacterized protein</fullName>
    </submittedName>
</protein>
<sequence>MRRQLFHPAVHTTKEWRRPVTVTLGPLQFDMTPDEAQSLAARLVAAIDEVKGRPHDE</sequence>
<evidence type="ECO:0000313" key="2">
    <source>
        <dbReference type="Proteomes" id="UP001084650"/>
    </source>
</evidence>
<comment type="caution">
    <text evidence="1">The sequence shown here is derived from an EMBL/GenBank/DDBJ whole genome shotgun (WGS) entry which is preliminary data.</text>
</comment>
<name>A0ABT4HPS4_MYCIR</name>
<organism evidence="1 2">
    <name type="scientific">Mycolicibacterium iranicum</name>
    <name type="common">Mycobacterium iranicum</name>
    <dbReference type="NCBI Taxonomy" id="912594"/>
    <lineage>
        <taxon>Bacteria</taxon>
        <taxon>Bacillati</taxon>
        <taxon>Actinomycetota</taxon>
        <taxon>Actinomycetes</taxon>
        <taxon>Mycobacteriales</taxon>
        <taxon>Mycobacteriaceae</taxon>
        <taxon>Mycolicibacterium</taxon>
    </lineage>
</organism>